<dbReference type="EMBL" id="CP031166">
    <property type="protein sequence ID" value="AXV10182.1"/>
    <property type="molecule type" value="Genomic_DNA"/>
</dbReference>
<accession>A0A346Y6T5</accession>
<organism evidence="2 3">
    <name type="scientific">Euzebya pacifica</name>
    <dbReference type="NCBI Taxonomy" id="1608957"/>
    <lineage>
        <taxon>Bacteria</taxon>
        <taxon>Bacillati</taxon>
        <taxon>Actinomycetota</taxon>
        <taxon>Nitriliruptoria</taxon>
        <taxon>Euzebyales</taxon>
    </lineage>
</organism>
<reference evidence="2 3" key="1">
    <citation type="submission" date="2018-09" db="EMBL/GenBank/DDBJ databases">
        <title>Complete genome sequence of Euzebya sp. DY32-46 isolated from seawater of Pacific Ocean.</title>
        <authorList>
            <person name="Xu L."/>
            <person name="Wu Y.-H."/>
            <person name="Xu X.-W."/>
        </authorList>
    </citation>
    <scope>NUCLEOTIDE SEQUENCE [LARGE SCALE GENOMIC DNA]</scope>
    <source>
        <strain evidence="2 3">DY32-46</strain>
        <plasmid evidence="3">pedy32-46i</plasmid>
    </source>
</reference>
<dbReference type="Proteomes" id="UP000264006">
    <property type="component" value="Plasmid pEDY32-46I"/>
</dbReference>
<feature type="compositionally biased region" description="Pro residues" evidence="1">
    <location>
        <begin position="262"/>
        <end position="273"/>
    </location>
</feature>
<keyword evidence="3" id="KW-1185">Reference proteome</keyword>
<name>A0A346Y6T5_9ACTN</name>
<dbReference type="AlphaFoldDB" id="A0A346Y6T5"/>
<feature type="compositionally biased region" description="Low complexity" evidence="1">
    <location>
        <begin position="252"/>
        <end position="261"/>
    </location>
</feature>
<dbReference type="KEGG" id="euz:DVS28_b0442"/>
<gene>
    <name evidence="2" type="ORF">DVS28_b0442</name>
</gene>
<keyword evidence="2" id="KW-0614">Plasmid</keyword>
<evidence type="ECO:0000256" key="1">
    <source>
        <dbReference type="SAM" id="MobiDB-lite"/>
    </source>
</evidence>
<protein>
    <submittedName>
        <fullName evidence="2">Uncharacterized protein</fullName>
    </submittedName>
</protein>
<evidence type="ECO:0000313" key="2">
    <source>
        <dbReference type="EMBL" id="AXV10182.1"/>
    </source>
</evidence>
<proteinExistence type="predicted"/>
<feature type="region of interest" description="Disordered" evidence="1">
    <location>
        <begin position="248"/>
        <end position="273"/>
    </location>
</feature>
<sequence length="273" mass="27943">MAFLGGSHAERIPVADDLLRAAGAAVASTEDGWPVDHAPVVTVIADGDGWRLVVLRGRTDAAACLVRPDPNLKVPATGPAVIGTAFHAEDPEELLVAVALARGGRIARAEGLPGATRSAVRVHDLSPGPGPTLADGWPPPGTAAVFCDRIVADAGPVALLALADGHLDDDHAEGLLLDLAAAVRRRSVVDPAGFAGLLTACAEEAVTMDDWGPIGGADRYGWSAADWETGLSLSAVWPAVLLDAVDRANTDPLTGGPQPRRLGPPRPGRPALS</sequence>
<evidence type="ECO:0000313" key="3">
    <source>
        <dbReference type="Proteomes" id="UP000264006"/>
    </source>
</evidence>
<geneLocation type="plasmid" evidence="3">
    <name>pedy32-46i</name>
</geneLocation>